<comment type="similarity">
    <text evidence="2 8">Belongs to the RecO family.</text>
</comment>
<evidence type="ECO:0000256" key="1">
    <source>
        <dbReference type="ARBA" id="ARBA00003065"/>
    </source>
</evidence>
<dbReference type="AlphaFoldDB" id="A0A0D0KJK6"/>
<sequence length="232" mass="25255">MLALSQPAYVLHSRAYRESSALVDFLTPQGRLRAVLRGARGKAGSLARPFIPLELETRGRGELKNVGRLEAAGIPNLLSGDALFSGLYLNELLIRVLPAEDPHPIIFEQYALTVLALAQGRALEPLLRAFEWRLLDELGYGFALDSDIQGDPVVATGLYRLQSDSGLLPIGHWQPGAFLGSELLAMAEADWTAPGALAAAKRLMRQALAPHLGGRPLVSRELFMTLKEPTRD</sequence>
<evidence type="ECO:0000256" key="5">
    <source>
        <dbReference type="ARBA" id="ARBA00023172"/>
    </source>
</evidence>
<dbReference type="Pfam" id="PF11967">
    <property type="entry name" value="RecO_N"/>
    <property type="match status" value="1"/>
</dbReference>
<evidence type="ECO:0000256" key="7">
    <source>
        <dbReference type="ARBA" id="ARBA00033409"/>
    </source>
</evidence>
<dbReference type="GO" id="GO:0006302">
    <property type="term" value="P:double-strand break repair"/>
    <property type="evidence" value="ECO:0007669"/>
    <property type="project" value="TreeGrafter"/>
</dbReference>
<evidence type="ECO:0000256" key="6">
    <source>
        <dbReference type="ARBA" id="ARBA00023204"/>
    </source>
</evidence>
<comment type="caution">
    <text evidence="10">The sequence shown here is derived from an EMBL/GenBank/DDBJ whole genome shotgun (WGS) entry which is preliminary data.</text>
</comment>
<dbReference type="SUPFAM" id="SSF57863">
    <property type="entry name" value="ArfGap/RecO-like zinc finger"/>
    <property type="match status" value="1"/>
</dbReference>
<proteinExistence type="inferred from homology"/>
<name>A0A0D0KJK6_9PSED</name>
<evidence type="ECO:0000256" key="4">
    <source>
        <dbReference type="ARBA" id="ARBA00022763"/>
    </source>
</evidence>
<dbReference type="GO" id="GO:0043590">
    <property type="term" value="C:bacterial nucleoid"/>
    <property type="evidence" value="ECO:0007669"/>
    <property type="project" value="TreeGrafter"/>
</dbReference>
<dbReference type="InterPro" id="IPR003717">
    <property type="entry name" value="RecO"/>
</dbReference>
<keyword evidence="4 8" id="KW-0227">DNA damage</keyword>
<evidence type="ECO:0000313" key="10">
    <source>
        <dbReference type="EMBL" id="KIP98237.1"/>
    </source>
</evidence>
<evidence type="ECO:0000256" key="3">
    <source>
        <dbReference type="ARBA" id="ARBA00021310"/>
    </source>
</evidence>
<comment type="function">
    <text evidence="1 8">Involved in DNA repair and RecF pathway recombination.</text>
</comment>
<reference evidence="10 11" key="1">
    <citation type="submission" date="2014-12" db="EMBL/GenBank/DDBJ databases">
        <title>16Stimator: statistical estimation of ribosomal gene copy numbers from draft genome assemblies.</title>
        <authorList>
            <person name="Perisin M.A."/>
            <person name="Vetter M."/>
            <person name="Gilbert J.A."/>
            <person name="Bergelson J."/>
        </authorList>
    </citation>
    <scope>NUCLEOTIDE SEQUENCE [LARGE SCALE GENOMIC DNA]</scope>
    <source>
        <strain evidence="10 11">MEJ086</strain>
    </source>
</reference>
<feature type="domain" description="DNA replication/recombination mediator RecO N-terminal" evidence="9">
    <location>
        <begin position="4"/>
        <end position="70"/>
    </location>
</feature>
<dbReference type="SUPFAM" id="SSF50249">
    <property type="entry name" value="Nucleic acid-binding proteins"/>
    <property type="match status" value="1"/>
</dbReference>
<dbReference type="InterPro" id="IPR042242">
    <property type="entry name" value="RecO_C"/>
</dbReference>
<evidence type="ECO:0000313" key="11">
    <source>
        <dbReference type="Proteomes" id="UP000032068"/>
    </source>
</evidence>
<dbReference type="OrthoDB" id="9804792at2"/>
<dbReference type="HAMAP" id="MF_00201">
    <property type="entry name" value="RecO"/>
    <property type="match status" value="1"/>
</dbReference>
<gene>
    <name evidence="8" type="primary">recO</name>
    <name evidence="10" type="ORF">RU08_17020</name>
</gene>
<dbReference type="RefSeq" id="WP_042555035.1">
    <property type="nucleotide sequence ID" value="NZ_JXQW01000046.1"/>
</dbReference>
<keyword evidence="6 8" id="KW-0234">DNA repair</keyword>
<accession>A0A0D0KJK6</accession>
<keyword evidence="5 8" id="KW-0233">DNA recombination</keyword>
<evidence type="ECO:0000256" key="8">
    <source>
        <dbReference type="HAMAP-Rule" id="MF_00201"/>
    </source>
</evidence>
<dbReference type="Gene3D" id="1.20.1440.120">
    <property type="entry name" value="Recombination protein O, C-terminal domain"/>
    <property type="match status" value="1"/>
</dbReference>
<protein>
    <recommendedName>
        <fullName evidence="3 8">DNA repair protein RecO</fullName>
    </recommendedName>
    <alternativeName>
        <fullName evidence="7 8">Recombination protein O</fullName>
    </alternativeName>
</protein>
<dbReference type="EMBL" id="JXQW01000046">
    <property type="protein sequence ID" value="KIP98237.1"/>
    <property type="molecule type" value="Genomic_DNA"/>
</dbReference>
<dbReference type="InterPro" id="IPR012340">
    <property type="entry name" value="NA-bd_OB-fold"/>
</dbReference>
<organism evidence="10 11">
    <name type="scientific">Pseudomonas fulva</name>
    <dbReference type="NCBI Taxonomy" id="47880"/>
    <lineage>
        <taxon>Bacteria</taxon>
        <taxon>Pseudomonadati</taxon>
        <taxon>Pseudomonadota</taxon>
        <taxon>Gammaproteobacteria</taxon>
        <taxon>Pseudomonadales</taxon>
        <taxon>Pseudomonadaceae</taxon>
        <taxon>Pseudomonas</taxon>
    </lineage>
</organism>
<dbReference type="Gene3D" id="2.40.50.140">
    <property type="entry name" value="Nucleic acid-binding proteins"/>
    <property type="match status" value="1"/>
</dbReference>
<dbReference type="InterPro" id="IPR022572">
    <property type="entry name" value="DNA_rep/recomb_RecO_N"/>
</dbReference>
<dbReference type="GO" id="GO:0006310">
    <property type="term" value="P:DNA recombination"/>
    <property type="evidence" value="ECO:0007669"/>
    <property type="project" value="UniProtKB-UniRule"/>
</dbReference>
<dbReference type="Proteomes" id="UP000032068">
    <property type="component" value="Unassembled WGS sequence"/>
</dbReference>
<evidence type="ECO:0000256" key="2">
    <source>
        <dbReference type="ARBA" id="ARBA00007452"/>
    </source>
</evidence>
<evidence type="ECO:0000259" key="9">
    <source>
        <dbReference type="Pfam" id="PF11967"/>
    </source>
</evidence>
<dbReference type="PANTHER" id="PTHR33991">
    <property type="entry name" value="DNA REPAIR PROTEIN RECO"/>
    <property type="match status" value="1"/>
</dbReference>
<dbReference type="NCBIfam" id="TIGR00613">
    <property type="entry name" value="reco"/>
    <property type="match status" value="1"/>
</dbReference>
<dbReference type="PANTHER" id="PTHR33991:SF1">
    <property type="entry name" value="DNA REPAIR PROTEIN RECO"/>
    <property type="match status" value="1"/>
</dbReference>
<dbReference type="InterPro" id="IPR037278">
    <property type="entry name" value="ARFGAP/RecO"/>
</dbReference>
<dbReference type="Pfam" id="PF02565">
    <property type="entry name" value="RecO_C"/>
    <property type="match status" value="1"/>
</dbReference>